<dbReference type="Gene3D" id="2.60.120.10">
    <property type="entry name" value="Jelly Rolls"/>
    <property type="match status" value="1"/>
</dbReference>
<keyword evidence="6" id="KW-1185">Reference proteome</keyword>
<dbReference type="SUPFAM" id="SSF46689">
    <property type="entry name" value="Homeodomain-like"/>
    <property type="match status" value="2"/>
</dbReference>
<evidence type="ECO:0000313" key="5">
    <source>
        <dbReference type="EMBL" id="SEJ42765.1"/>
    </source>
</evidence>
<dbReference type="SUPFAM" id="SSF51215">
    <property type="entry name" value="Regulatory protein AraC"/>
    <property type="match status" value="1"/>
</dbReference>
<keyword evidence="1" id="KW-0805">Transcription regulation</keyword>
<organism evidence="5 6">
    <name type="scientific">Dyadobacter koreensis</name>
    <dbReference type="NCBI Taxonomy" id="408657"/>
    <lineage>
        <taxon>Bacteria</taxon>
        <taxon>Pseudomonadati</taxon>
        <taxon>Bacteroidota</taxon>
        <taxon>Cytophagia</taxon>
        <taxon>Cytophagales</taxon>
        <taxon>Spirosomataceae</taxon>
        <taxon>Dyadobacter</taxon>
    </lineage>
</organism>
<gene>
    <name evidence="5" type="ORF">SAMN04487995_4661</name>
</gene>
<name>A0A1H6Z1C7_9BACT</name>
<dbReference type="PANTHER" id="PTHR11019">
    <property type="entry name" value="HTH-TYPE TRANSCRIPTIONAL REGULATOR NIMR"/>
    <property type="match status" value="1"/>
</dbReference>
<dbReference type="InterPro" id="IPR018060">
    <property type="entry name" value="HTH_AraC"/>
</dbReference>
<evidence type="ECO:0000256" key="1">
    <source>
        <dbReference type="ARBA" id="ARBA00023015"/>
    </source>
</evidence>
<dbReference type="GO" id="GO:0043565">
    <property type="term" value="F:sequence-specific DNA binding"/>
    <property type="evidence" value="ECO:0007669"/>
    <property type="project" value="InterPro"/>
</dbReference>
<proteinExistence type="predicted"/>
<feature type="domain" description="HTH araC/xylS-type" evidence="4">
    <location>
        <begin position="162"/>
        <end position="260"/>
    </location>
</feature>
<dbReference type="PANTHER" id="PTHR11019:SF159">
    <property type="entry name" value="TRANSCRIPTIONAL REGULATOR-RELATED"/>
    <property type="match status" value="1"/>
</dbReference>
<dbReference type="InterPro" id="IPR014710">
    <property type="entry name" value="RmlC-like_jellyroll"/>
</dbReference>
<dbReference type="RefSeq" id="WP_090338687.1">
    <property type="nucleotide sequence ID" value="NZ_FNXY01000007.1"/>
</dbReference>
<dbReference type="Pfam" id="PF12833">
    <property type="entry name" value="HTH_18"/>
    <property type="match status" value="1"/>
</dbReference>
<evidence type="ECO:0000256" key="3">
    <source>
        <dbReference type="ARBA" id="ARBA00023163"/>
    </source>
</evidence>
<keyword evidence="2" id="KW-0238">DNA-binding</keyword>
<evidence type="ECO:0000313" key="6">
    <source>
        <dbReference type="Proteomes" id="UP000199532"/>
    </source>
</evidence>
<sequence>MDVSEQLFNIDRNPASNYVLHDRMENRFPFHHHQKGQLTYVEGGIAYLNTKDKAYFIPARHFIWIPPGLEHFVHQKKNSSIVRNLYFAVPEKISDEFYERMGIYPVNNLLLEMLQYTEPWNGEIMPDTFENEFLTTLRKLLPRISKHPLPIVLPTTDHERMQPVIEYIQQNLDAPLHLESVAKNFGLSARSLSRLFQTTLETSFLQYLKLSRMIKAMEQLLQTNKTISEIAYETGYNSISTFSNTFYGLINVRPSEFQKF</sequence>
<evidence type="ECO:0000259" key="4">
    <source>
        <dbReference type="PROSITE" id="PS01124"/>
    </source>
</evidence>
<dbReference type="GO" id="GO:0003700">
    <property type="term" value="F:DNA-binding transcription factor activity"/>
    <property type="evidence" value="ECO:0007669"/>
    <property type="project" value="InterPro"/>
</dbReference>
<dbReference type="Pfam" id="PF02311">
    <property type="entry name" value="AraC_binding"/>
    <property type="match status" value="1"/>
</dbReference>
<dbReference type="InterPro" id="IPR009057">
    <property type="entry name" value="Homeodomain-like_sf"/>
</dbReference>
<dbReference type="OrthoDB" id="1266582at2"/>
<dbReference type="STRING" id="408657.SAMN04487995_4661"/>
<dbReference type="EMBL" id="FNXY01000007">
    <property type="protein sequence ID" value="SEJ42765.1"/>
    <property type="molecule type" value="Genomic_DNA"/>
</dbReference>
<dbReference type="Proteomes" id="UP000199532">
    <property type="component" value="Unassembled WGS sequence"/>
</dbReference>
<reference evidence="5 6" key="1">
    <citation type="submission" date="2016-10" db="EMBL/GenBank/DDBJ databases">
        <authorList>
            <person name="de Groot N.N."/>
        </authorList>
    </citation>
    <scope>NUCLEOTIDE SEQUENCE [LARGE SCALE GENOMIC DNA]</scope>
    <source>
        <strain evidence="5 6">DSM 19938</strain>
    </source>
</reference>
<keyword evidence="3" id="KW-0804">Transcription</keyword>
<dbReference type="AlphaFoldDB" id="A0A1H6Z1C7"/>
<dbReference type="PROSITE" id="PS01124">
    <property type="entry name" value="HTH_ARAC_FAMILY_2"/>
    <property type="match status" value="1"/>
</dbReference>
<dbReference type="Gene3D" id="1.10.10.60">
    <property type="entry name" value="Homeodomain-like"/>
    <property type="match status" value="2"/>
</dbReference>
<dbReference type="InterPro" id="IPR037923">
    <property type="entry name" value="HTH-like"/>
</dbReference>
<dbReference type="InterPro" id="IPR003313">
    <property type="entry name" value="AraC-bd"/>
</dbReference>
<evidence type="ECO:0000256" key="2">
    <source>
        <dbReference type="ARBA" id="ARBA00023125"/>
    </source>
</evidence>
<protein>
    <submittedName>
        <fullName evidence="5">Transcriptional regulator, AraC family</fullName>
    </submittedName>
</protein>
<accession>A0A1H6Z1C7</accession>
<dbReference type="SMART" id="SM00342">
    <property type="entry name" value="HTH_ARAC"/>
    <property type="match status" value="1"/>
</dbReference>